<keyword evidence="3" id="KW-0862">Zinc</keyword>
<dbReference type="SUPFAM" id="SSF51316">
    <property type="entry name" value="Mss4-like"/>
    <property type="match status" value="1"/>
</dbReference>
<evidence type="ECO:0000256" key="4">
    <source>
        <dbReference type="ARBA" id="ARBA00023239"/>
    </source>
</evidence>
<dbReference type="RefSeq" id="WP_254745113.1">
    <property type="nucleotide sequence ID" value="NZ_JANCLU010000021.1"/>
</dbReference>
<dbReference type="PANTHER" id="PTHR33337">
    <property type="entry name" value="GFA DOMAIN-CONTAINING PROTEIN"/>
    <property type="match status" value="1"/>
</dbReference>
<evidence type="ECO:0000259" key="6">
    <source>
        <dbReference type="PROSITE" id="PS51891"/>
    </source>
</evidence>
<name>A0ABT1LI87_9HYPH</name>
<dbReference type="Gene3D" id="3.90.1590.10">
    <property type="entry name" value="glutathione-dependent formaldehyde- activating enzyme (gfa)"/>
    <property type="match status" value="1"/>
</dbReference>
<dbReference type="EMBL" id="JANCLU010000021">
    <property type="protein sequence ID" value="MCP8940415.1"/>
    <property type="molecule type" value="Genomic_DNA"/>
</dbReference>
<feature type="domain" description="CENP-V/GFA" evidence="6">
    <location>
        <begin position="4"/>
        <end position="114"/>
    </location>
</feature>
<dbReference type="InterPro" id="IPR006913">
    <property type="entry name" value="CENP-V/GFA"/>
</dbReference>
<dbReference type="InterPro" id="IPR011057">
    <property type="entry name" value="Mss4-like_sf"/>
</dbReference>
<proteinExistence type="inferred from homology"/>
<organism evidence="7 8">
    <name type="scientific">Alsobacter ponti</name>
    <dbReference type="NCBI Taxonomy" id="2962936"/>
    <lineage>
        <taxon>Bacteria</taxon>
        <taxon>Pseudomonadati</taxon>
        <taxon>Pseudomonadota</taxon>
        <taxon>Alphaproteobacteria</taxon>
        <taxon>Hyphomicrobiales</taxon>
        <taxon>Alsobacteraceae</taxon>
        <taxon>Alsobacter</taxon>
    </lineage>
</organism>
<comment type="similarity">
    <text evidence="1">Belongs to the Gfa family.</text>
</comment>
<comment type="caution">
    <text evidence="7">The sequence shown here is derived from an EMBL/GenBank/DDBJ whole genome shotgun (WGS) entry which is preliminary data.</text>
</comment>
<protein>
    <submittedName>
        <fullName evidence="7">GFA family protein</fullName>
    </submittedName>
</protein>
<dbReference type="PANTHER" id="PTHR33337:SF40">
    <property type="entry name" value="CENP-V_GFA DOMAIN-CONTAINING PROTEIN-RELATED"/>
    <property type="match status" value="1"/>
</dbReference>
<gene>
    <name evidence="7" type="ORF">NK718_17965</name>
</gene>
<evidence type="ECO:0000313" key="7">
    <source>
        <dbReference type="EMBL" id="MCP8940415.1"/>
    </source>
</evidence>
<keyword evidence="8" id="KW-1185">Reference proteome</keyword>
<sequence length="147" mass="16079">MTDLTGGCQCGAVRYRLSMQPYNAHICHCRMCQKAFGNFFAALASVKLDRIAWTRGRPSIYRSSEAAERGFCAACGTPLTFHYLGTDRIAISLGSLDDPTVAPPLKAFGVESKLPFIHTLDGLPGERTDQFASPEDLARMRPRATPP</sequence>
<keyword evidence="4" id="KW-0456">Lyase</keyword>
<evidence type="ECO:0000256" key="5">
    <source>
        <dbReference type="SAM" id="MobiDB-lite"/>
    </source>
</evidence>
<evidence type="ECO:0000313" key="8">
    <source>
        <dbReference type="Proteomes" id="UP001205890"/>
    </source>
</evidence>
<dbReference type="PROSITE" id="PS51891">
    <property type="entry name" value="CENP_V_GFA"/>
    <property type="match status" value="1"/>
</dbReference>
<evidence type="ECO:0000256" key="1">
    <source>
        <dbReference type="ARBA" id="ARBA00005495"/>
    </source>
</evidence>
<accession>A0ABT1LI87</accession>
<evidence type="ECO:0000256" key="2">
    <source>
        <dbReference type="ARBA" id="ARBA00022723"/>
    </source>
</evidence>
<feature type="region of interest" description="Disordered" evidence="5">
    <location>
        <begin position="125"/>
        <end position="147"/>
    </location>
</feature>
<evidence type="ECO:0000256" key="3">
    <source>
        <dbReference type="ARBA" id="ARBA00022833"/>
    </source>
</evidence>
<dbReference type="Pfam" id="PF04828">
    <property type="entry name" value="GFA"/>
    <property type="match status" value="1"/>
</dbReference>
<dbReference type="Proteomes" id="UP001205890">
    <property type="component" value="Unassembled WGS sequence"/>
</dbReference>
<keyword evidence="2" id="KW-0479">Metal-binding</keyword>
<reference evidence="7 8" key="1">
    <citation type="submission" date="2022-07" db="EMBL/GenBank/DDBJ databases">
        <authorList>
            <person name="Li W.-J."/>
            <person name="Deng Q.-Q."/>
        </authorList>
    </citation>
    <scope>NUCLEOTIDE SEQUENCE [LARGE SCALE GENOMIC DNA]</scope>
    <source>
        <strain evidence="7 8">SYSU M60028</strain>
    </source>
</reference>